<name>X6N287_RETFI</name>
<protein>
    <recommendedName>
        <fullName evidence="3">UBA domain-containing protein</fullName>
    </recommendedName>
</protein>
<gene>
    <name evidence="4" type="ORF">RFI_17197</name>
</gene>
<feature type="compositionally biased region" description="Polar residues" evidence="2">
    <location>
        <begin position="21"/>
        <end position="31"/>
    </location>
</feature>
<feature type="compositionally biased region" description="Basic and acidic residues" evidence="2">
    <location>
        <begin position="1"/>
        <end position="15"/>
    </location>
</feature>
<dbReference type="InterPro" id="IPR032350">
    <property type="entry name" value="Nbr1_FW"/>
</dbReference>
<comment type="caution">
    <text evidence="4">The sequence shown here is derived from an EMBL/GenBank/DDBJ whole genome shotgun (WGS) entry which is preliminary data.</text>
</comment>
<sequence>MDSHNKTETKKKEELPELNPNQYGTDSWASINRNSALRDLEMLRSRETLNEESLQQRISKNKNQSQSQSHAMDATFSSNESDSKQYQRQPLARKPYDAELVDESDPGDLLTNADATMTWTVRNCGLSTFGEQCKLAFVEGDGLLVTGYHIPDCKPGDTTCVSMRFDTFSTPGSYETFFRLMCGSVQFGPLLRVKITVVDKPVALAPADNNNKNAIANANINPNAVPMQPSAPIPPINPASQSQPISIVPPYAYPPSQSYAYPPPMVCTDQPKQQYTASKGRGGGEGEKKLNVRIIVLFLDTFCQEVIIDNFFFFFLRMIIKYGMQGPPAVPNLGNPYYNNMMPPPAMGYVDNKGANAFSDPNRPMAMGSESLQPSLNNALEDEQAFENEAQLVLPEPLPKQKESDVLLCVCGKELEYVEVKKTYKFFQKVYCDLCKKPQKKFVWHCPGGRDKKTHSGGFDLCPSCATSQLGHPPVIDPKLNFDEDVVDDPNSKSKANPVGIPLDTDKGAPYPILERPSAPDLNPVHNESDPKFLYPKQLKELLDMGFDEDKARRSLLTHRGDMSAALGVCC</sequence>
<dbReference type="InterPro" id="IPR013783">
    <property type="entry name" value="Ig-like_fold"/>
</dbReference>
<comment type="subcellular location">
    <subcellularLocation>
        <location evidence="1">Cytoplasmic vesicle</location>
        <location evidence="1">Autophagosome</location>
    </subcellularLocation>
</comment>
<dbReference type="PANTHER" id="PTHR20930:SF0">
    <property type="entry name" value="PROTEIN ILRUN"/>
    <property type="match status" value="1"/>
</dbReference>
<dbReference type="PROSITE" id="PS50030">
    <property type="entry name" value="UBA"/>
    <property type="match status" value="1"/>
</dbReference>
<dbReference type="Gene3D" id="2.60.40.10">
    <property type="entry name" value="Immunoglobulins"/>
    <property type="match status" value="1"/>
</dbReference>
<dbReference type="Pfam" id="PF16158">
    <property type="entry name" value="N_BRCA1_IG"/>
    <property type="match status" value="1"/>
</dbReference>
<dbReference type="Proteomes" id="UP000023152">
    <property type="component" value="Unassembled WGS sequence"/>
</dbReference>
<dbReference type="Gene3D" id="1.10.8.10">
    <property type="entry name" value="DNA helicase RuvA subunit, C-terminal domain"/>
    <property type="match status" value="1"/>
</dbReference>
<reference evidence="4 5" key="1">
    <citation type="journal article" date="2013" name="Curr. Biol.">
        <title>The Genome of the Foraminiferan Reticulomyxa filosa.</title>
        <authorList>
            <person name="Glockner G."/>
            <person name="Hulsmann N."/>
            <person name="Schleicher M."/>
            <person name="Noegel A.A."/>
            <person name="Eichinger L."/>
            <person name="Gallinger C."/>
            <person name="Pawlowski J."/>
            <person name="Sierra R."/>
            <person name="Euteneuer U."/>
            <person name="Pillet L."/>
            <person name="Moustafa A."/>
            <person name="Platzer M."/>
            <person name="Groth M."/>
            <person name="Szafranski K."/>
            <person name="Schliwa M."/>
        </authorList>
    </citation>
    <scope>NUCLEOTIDE SEQUENCE [LARGE SCALE GENOMIC DNA]</scope>
</reference>
<evidence type="ECO:0000313" key="4">
    <source>
        <dbReference type="EMBL" id="ETO20023.1"/>
    </source>
</evidence>
<organism evidence="4 5">
    <name type="scientific">Reticulomyxa filosa</name>
    <dbReference type="NCBI Taxonomy" id="46433"/>
    <lineage>
        <taxon>Eukaryota</taxon>
        <taxon>Sar</taxon>
        <taxon>Rhizaria</taxon>
        <taxon>Retaria</taxon>
        <taxon>Foraminifera</taxon>
        <taxon>Monothalamids</taxon>
        <taxon>Reticulomyxidae</taxon>
        <taxon>Reticulomyxa</taxon>
    </lineage>
</organism>
<dbReference type="InterPro" id="IPR009060">
    <property type="entry name" value="UBA-like_sf"/>
</dbReference>
<keyword evidence="5" id="KW-1185">Reference proteome</keyword>
<feature type="region of interest" description="Disordered" evidence="2">
    <location>
        <begin position="51"/>
        <end position="107"/>
    </location>
</feature>
<dbReference type="SUPFAM" id="SSF46934">
    <property type="entry name" value="UBA-like"/>
    <property type="match status" value="1"/>
</dbReference>
<evidence type="ECO:0000313" key="5">
    <source>
        <dbReference type="Proteomes" id="UP000023152"/>
    </source>
</evidence>
<proteinExistence type="predicted"/>
<dbReference type="InterPro" id="IPR015940">
    <property type="entry name" value="UBA"/>
</dbReference>
<dbReference type="OrthoDB" id="661148at2759"/>
<accession>X6N287</accession>
<evidence type="ECO:0000256" key="1">
    <source>
        <dbReference type="ARBA" id="ARBA00004419"/>
    </source>
</evidence>
<feature type="compositionally biased region" description="Polar residues" evidence="2">
    <location>
        <begin position="75"/>
        <end position="88"/>
    </location>
</feature>
<dbReference type="AlphaFoldDB" id="X6N287"/>
<feature type="domain" description="UBA" evidence="3">
    <location>
        <begin position="528"/>
        <end position="567"/>
    </location>
</feature>
<dbReference type="PANTHER" id="PTHR20930">
    <property type="entry name" value="OVARIAN CARCINOMA ANTIGEN CA125-RELATED"/>
    <property type="match status" value="1"/>
</dbReference>
<dbReference type="CDD" id="cd14947">
    <property type="entry name" value="NBR1_like"/>
    <property type="match status" value="1"/>
</dbReference>
<dbReference type="GO" id="GO:0005776">
    <property type="term" value="C:autophagosome"/>
    <property type="evidence" value="ECO:0007669"/>
    <property type="project" value="UniProtKB-SubCell"/>
</dbReference>
<dbReference type="CDD" id="cd14270">
    <property type="entry name" value="UBA"/>
    <property type="match status" value="1"/>
</dbReference>
<feature type="region of interest" description="Disordered" evidence="2">
    <location>
        <begin position="1"/>
        <end position="31"/>
    </location>
</feature>
<evidence type="ECO:0000259" key="3">
    <source>
        <dbReference type="PROSITE" id="PS50030"/>
    </source>
</evidence>
<dbReference type="EMBL" id="ASPP01013030">
    <property type="protein sequence ID" value="ETO20023.1"/>
    <property type="molecule type" value="Genomic_DNA"/>
</dbReference>
<evidence type="ECO:0000256" key="2">
    <source>
        <dbReference type="SAM" id="MobiDB-lite"/>
    </source>
</evidence>